<dbReference type="InterPro" id="IPR012349">
    <property type="entry name" value="Split_barrel_FMN-bd"/>
</dbReference>
<organism evidence="1 2">
    <name type="scientific">Flavobacterium solisilvae</name>
    <dbReference type="NCBI Taxonomy" id="1852019"/>
    <lineage>
        <taxon>Bacteria</taxon>
        <taxon>Pseudomonadati</taxon>
        <taxon>Bacteroidota</taxon>
        <taxon>Flavobacteriia</taxon>
        <taxon>Flavobacteriales</taxon>
        <taxon>Flavobacteriaceae</taxon>
        <taxon>Flavobacterium</taxon>
    </lineage>
</organism>
<dbReference type="EMBL" id="JAAMPT010000209">
    <property type="protein sequence ID" value="NMH26067.1"/>
    <property type="molecule type" value="Genomic_DNA"/>
</dbReference>
<proteinExistence type="predicted"/>
<dbReference type="InterPro" id="IPR007396">
    <property type="entry name" value="TR_PAI2-type"/>
</dbReference>
<protein>
    <submittedName>
        <fullName evidence="1">FMN-binding negative transcriptional regulator</fullName>
    </submittedName>
</protein>
<name>A0ABX1QYQ4_9FLAO</name>
<evidence type="ECO:0000313" key="1">
    <source>
        <dbReference type="EMBL" id="NMH26067.1"/>
    </source>
</evidence>
<keyword evidence="2" id="KW-1185">Reference proteome</keyword>
<dbReference type="Pfam" id="PF04299">
    <property type="entry name" value="FMN_bind_2"/>
    <property type="match status" value="1"/>
</dbReference>
<dbReference type="PIRSF" id="PIRSF010372">
    <property type="entry name" value="PaiB"/>
    <property type="match status" value="1"/>
</dbReference>
<comment type="caution">
    <text evidence="1">The sequence shown here is derived from an EMBL/GenBank/DDBJ whole genome shotgun (WGS) entry which is preliminary data.</text>
</comment>
<dbReference type="Proteomes" id="UP000767947">
    <property type="component" value="Unassembled WGS sequence"/>
</dbReference>
<evidence type="ECO:0000313" key="2">
    <source>
        <dbReference type="Proteomes" id="UP000767947"/>
    </source>
</evidence>
<reference evidence="1 2" key="1">
    <citation type="submission" date="2020-02" db="EMBL/GenBank/DDBJ databases">
        <title>Flavobacterium sp. genome.</title>
        <authorList>
            <person name="Jung H.S."/>
            <person name="Baek J.H."/>
            <person name="Jeon C.O."/>
        </authorList>
    </citation>
    <scope>NUCLEOTIDE SEQUENCE [LARGE SCALE GENOMIC DNA]</scope>
    <source>
        <strain evidence="1 2">SE-s27</strain>
    </source>
</reference>
<dbReference type="PANTHER" id="PTHR35802:SF1">
    <property type="entry name" value="PROTEASE SYNTHASE AND SPORULATION PROTEIN PAI 2"/>
    <property type="match status" value="1"/>
</dbReference>
<dbReference type="Gene3D" id="2.30.110.10">
    <property type="entry name" value="Electron Transport, Fmn-binding Protein, Chain A"/>
    <property type="match status" value="1"/>
</dbReference>
<sequence>MYIPNLYKNENQSEIEQFISENGFAILVNQTNGKLWATHIPLVLGTNSNPETSGKILIGHISKLNPQAESFNQNDEVLAIFSGSHSYISSSWYDHENVPTWNYLAVHVYGKVRLHTYEESIESLKKLVNKYEVKSEKPIRIEDLSEKTMREARGIVSFEIEISSIEAQKKLSQNRDDKNYQNIISELEKTNENQAIEIAKAMKKNRP</sequence>
<gene>
    <name evidence="1" type="ORF">G6042_12400</name>
</gene>
<dbReference type="SUPFAM" id="SSF50475">
    <property type="entry name" value="FMN-binding split barrel"/>
    <property type="match status" value="1"/>
</dbReference>
<accession>A0ABX1QYQ4</accession>
<dbReference type="PANTHER" id="PTHR35802">
    <property type="entry name" value="PROTEASE SYNTHASE AND SPORULATION PROTEIN PAI 2"/>
    <property type="match status" value="1"/>
</dbReference>
<dbReference type="RefSeq" id="WP_169524768.1">
    <property type="nucleotide sequence ID" value="NZ_JAAMPT010000209.1"/>
</dbReference>